<dbReference type="Proteomes" id="UP000324222">
    <property type="component" value="Unassembled WGS sequence"/>
</dbReference>
<dbReference type="EMBL" id="VSRR010007050">
    <property type="protein sequence ID" value="MPC46110.1"/>
    <property type="molecule type" value="Genomic_DNA"/>
</dbReference>
<sequence length="67" mass="7259">MTTTLIKFPPTELFKHYQPPTTHRHTTIKRLSSKTATAAAAPHSQESSSVLSCDVLADPVVHGSPFS</sequence>
<organism evidence="1 2">
    <name type="scientific">Portunus trituberculatus</name>
    <name type="common">Swimming crab</name>
    <name type="synonym">Neptunus trituberculatus</name>
    <dbReference type="NCBI Taxonomy" id="210409"/>
    <lineage>
        <taxon>Eukaryota</taxon>
        <taxon>Metazoa</taxon>
        <taxon>Ecdysozoa</taxon>
        <taxon>Arthropoda</taxon>
        <taxon>Crustacea</taxon>
        <taxon>Multicrustacea</taxon>
        <taxon>Malacostraca</taxon>
        <taxon>Eumalacostraca</taxon>
        <taxon>Eucarida</taxon>
        <taxon>Decapoda</taxon>
        <taxon>Pleocyemata</taxon>
        <taxon>Brachyura</taxon>
        <taxon>Eubrachyura</taxon>
        <taxon>Portunoidea</taxon>
        <taxon>Portunidae</taxon>
        <taxon>Portuninae</taxon>
        <taxon>Portunus</taxon>
    </lineage>
</organism>
<name>A0A5B7FES8_PORTR</name>
<evidence type="ECO:0000313" key="2">
    <source>
        <dbReference type="Proteomes" id="UP000324222"/>
    </source>
</evidence>
<gene>
    <name evidence="1" type="ORF">E2C01_039819</name>
</gene>
<comment type="caution">
    <text evidence="1">The sequence shown here is derived from an EMBL/GenBank/DDBJ whole genome shotgun (WGS) entry which is preliminary data.</text>
</comment>
<evidence type="ECO:0000313" key="1">
    <source>
        <dbReference type="EMBL" id="MPC46110.1"/>
    </source>
</evidence>
<keyword evidence="2" id="KW-1185">Reference proteome</keyword>
<reference evidence="1 2" key="1">
    <citation type="submission" date="2019-05" db="EMBL/GenBank/DDBJ databases">
        <title>Another draft genome of Portunus trituberculatus and its Hox gene families provides insights of decapod evolution.</title>
        <authorList>
            <person name="Jeong J.-H."/>
            <person name="Song I."/>
            <person name="Kim S."/>
            <person name="Choi T."/>
            <person name="Kim D."/>
            <person name="Ryu S."/>
            <person name="Kim W."/>
        </authorList>
    </citation>
    <scope>NUCLEOTIDE SEQUENCE [LARGE SCALE GENOMIC DNA]</scope>
    <source>
        <tissue evidence="1">Muscle</tissue>
    </source>
</reference>
<accession>A0A5B7FES8</accession>
<dbReference type="AlphaFoldDB" id="A0A5B7FES8"/>
<proteinExistence type="predicted"/>
<protein>
    <submittedName>
        <fullName evidence="1">Uncharacterized protein</fullName>
    </submittedName>
</protein>